<evidence type="ECO:0000313" key="2">
    <source>
        <dbReference type="EMBL" id="EDO45071.1"/>
    </source>
</evidence>
<protein>
    <submittedName>
        <fullName evidence="2">Uncharacterized protein</fullName>
    </submittedName>
</protein>
<dbReference type="STRING" id="45351.A7RTR0"/>
<evidence type="ECO:0000256" key="1">
    <source>
        <dbReference type="SAM" id="MobiDB-lite"/>
    </source>
</evidence>
<evidence type="ECO:0000313" key="3">
    <source>
        <dbReference type="Proteomes" id="UP000001593"/>
    </source>
</evidence>
<feature type="compositionally biased region" description="Basic and acidic residues" evidence="1">
    <location>
        <begin position="267"/>
        <end position="292"/>
    </location>
</feature>
<dbReference type="EMBL" id="DS469538">
    <property type="protein sequence ID" value="EDO45071.1"/>
    <property type="molecule type" value="Genomic_DNA"/>
</dbReference>
<dbReference type="InParanoid" id="A7RTR0"/>
<feature type="region of interest" description="Disordered" evidence="1">
    <location>
        <begin position="1"/>
        <end position="56"/>
    </location>
</feature>
<dbReference type="Proteomes" id="UP000001593">
    <property type="component" value="Unassembled WGS sequence"/>
</dbReference>
<proteinExistence type="predicted"/>
<accession>A7RTR0</accession>
<reference evidence="2 3" key="1">
    <citation type="journal article" date="2007" name="Science">
        <title>Sea anemone genome reveals ancestral eumetazoan gene repertoire and genomic organization.</title>
        <authorList>
            <person name="Putnam N.H."/>
            <person name="Srivastava M."/>
            <person name="Hellsten U."/>
            <person name="Dirks B."/>
            <person name="Chapman J."/>
            <person name="Salamov A."/>
            <person name="Terry A."/>
            <person name="Shapiro H."/>
            <person name="Lindquist E."/>
            <person name="Kapitonov V.V."/>
            <person name="Jurka J."/>
            <person name="Genikhovich G."/>
            <person name="Grigoriev I.V."/>
            <person name="Lucas S.M."/>
            <person name="Steele R.E."/>
            <person name="Finnerty J.R."/>
            <person name="Technau U."/>
            <person name="Martindale M.Q."/>
            <person name="Rokhsar D.S."/>
        </authorList>
    </citation>
    <scope>NUCLEOTIDE SEQUENCE [LARGE SCALE GENOMIC DNA]</scope>
    <source>
        <strain evidence="3">CH2 X CH6</strain>
    </source>
</reference>
<dbReference type="AlphaFoldDB" id="A7RTR0"/>
<sequence>MEMSEDVKFSLSSFVQQERKRSHSQSHIQLSAGGGGGGGDKLPYPDQPPLTKETGGSPLQVVFVNDLVAVGDDQEGDDSFGLPDATKYSGEVNPHFNPADQVDGLPVFTRHDRGISLQTTMEICVGNKFDPRYVCDRPPVEINECATFIIDLTKIEHKTLGSDADFGRHSSPSRFITARFDSDGSVIDMTTLKSSADAELPPAAGYVNYRLKRQYSWHRWRKGFTRILTRVEKDGKSNRYGVLQYKVPPEEIIVQNGMELSKGRNEISQEKVAKNHGTELTDRRGFSTKSRDNTTSGSNLNLHSGVKELKTVNRRVVPETDTNICTIVTSSEISQPGVGSESSNYAEPHSSSTADSAKADIYNILKGVNSERPKTMESKLLPDTSKLLKLLERGDFMRDVSFSTSVKENGANTLNVRTFAMGEVQKQWLKSFCSGGKPRSCASIKMTCKIGDHFLTTVSCPLPMFVRKDDSSANPRVLLAMMTSMTHDKTDYEYLAINLRRAGVTSMVYGTDYTEGVRGLELGFPVQDTKNIHFYCFDAVRASIENKLGALKMPLPETEVLLRQIFGSGEQDMNCLVSQNTEAAYNTLLSTFQKKWPMAFCTWFSNTDCGKDSIDDTIKRGMIKAVRAKGGLGPAKYSNKHNLTYLDSVISEMSDRRTDIAEIHDLVKSKAVEGQLAEFVKAMYNMGDFRLAEGYKHLGVSFLSM</sequence>
<dbReference type="HOGENOM" id="CLU_391445_0_0_1"/>
<name>A7RTR0_NEMVE</name>
<dbReference type="OMA" id="PRSCASI"/>
<keyword evidence="3" id="KW-1185">Reference proteome</keyword>
<gene>
    <name evidence="2" type="ORF">NEMVEDRAFT_v1g240610</name>
</gene>
<feature type="region of interest" description="Disordered" evidence="1">
    <location>
        <begin position="267"/>
        <end position="301"/>
    </location>
</feature>
<organism evidence="2 3">
    <name type="scientific">Nematostella vectensis</name>
    <name type="common">Starlet sea anemone</name>
    <dbReference type="NCBI Taxonomy" id="45351"/>
    <lineage>
        <taxon>Eukaryota</taxon>
        <taxon>Metazoa</taxon>
        <taxon>Cnidaria</taxon>
        <taxon>Anthozoa</taxon>
        <taxon>Hexacorallia</taxon>
        <taxon>Actiniaria</taxon>
        <taxon>Edwardsiidae</taxon>
        <taxon>Nematostella</taxon>
    </lineage>
</organism>